<evidence type="ECO:0000256" key="6">
    <source>
        <dbReference type="ARBA" id="ARBA00022982"/>
    </source>
</evidence>
<accession>A0A1R1PKD1</accession>
<keyword evidence="8 9" id="KW-0472">Membrane</keyword>
<keyword evidence="5 9" id="KW-0809">Transit peptide</keyword>
<dbReference type="PANTHER" id="PTHR12219">
    <property type="entry name" value="NADH-UBIQUINONE OXIDOREDUCTASE"/>
    <property type="match status" value="1"/>
</dbReference>
<evidence type="ECO:0000256" key="1">
    <source>
        <dbReference type="ARBA" id="ARBA00005882"/>
    </source>
</evidence>
<keyword evidence="4 9" id="KW-0999">Mitochondrion inner membrane</keyword>
<keyword evidence="6 9" id="KW-0249">Electron transport</keyword>
<evidence type="ECO:0000256" key="8">
    <source>
        <dbReference type="ARBA" id="ARBA00023136"/>
    </source>
</evidence>
<dbReference type="EMBL" id="LSSK01000904">
    <property type="protein sequence ID" value="OMH81414.1"/>
    <property type="molecule type" value="Genomic_DNA"/>
</dbReference>
<dbReference type="Gene3D" id="3.30.160.190">
    <property type="entry name" value="atu1810 like domain"/>
    <property type="match status" value="1"/>
</dbReference>
<comment type="subcellular location">
    <subcellularLocation>
        <location evidence="9">Mitochondrion inner membrane</location>
        <topology evidence="9">Peripheral membrane protein</topology>
        <orientation evidence="9">Matrix side</orientation>
    </subcellularLocation>
</comment>
<protein>
    <recommendedName>
        <fullName evidence="9">NADH dehydrogenase [ubiquinone] iron-sulfur protein 4, mitochondrial</fullName>
    </recommendedName>
</protein>
<sequence>MQSGKNNTKYWTIDFSTLAKGHRWENQLIGWQGTSDNMQAVKLRFFTLQQAIDYATRHGLEYSVKQPTSPKFKVKTYKQNFVYNPDKLRMIYTK</sequence>
<keyword evidence="10" id="KW-0830">Ubiquinone</keyword>
<dbReference type="InterPro" id="IPR038532">
    <property type="entry name" value="NDUFS4-like_sf"/>
</dbReference>
<dbReference type="Proteomes" id="UP000188320">
    <property type="component" value="Unassembled WGS sequence"/>
</dbReference>
<evidence type="ECO:0000256" key="2">
    <source>
        <dbReference type="ARBA" id="ARBA00022448"/>
    </source>
</evidence>
<comment type="caution">
    <text evidence="10">The sequence shown here is derived from an EMBL/GenBank/DDBJ whole genome shotgun (WGS) entry which is preliminary data.</text>
</comment>
<keyword evidence="7 9" id="KW-0496">Mitochondrion</keyword>
<evidence type="ECO:0000256" key="3">
    <source>
        <dbReference type="ARBA" id="ARBA00022660"/>
    </source>
</evidence>
<comment type="function">
    <text evidence="9">Accessory subunit of the mitochondrial membrane respiratory chain NADH dehydrogenase (Complex I), that is believed not to be involved in catalysis. Complex I functions in the transfer of electrons from NADH to the respiratory chain. The immediate electron acceptor for the enzyme is believed to be ubiquinone.</text>
</comment>
<evidence type="ECO:0000313" key="10">
    <source>
        <dbReference type="EMBL" id="OMH81414.1"/>
    </source>
</evidence>
<reference evidence="11" key="1">
    <citation type="submission" date="2017-01" db="EMBL/GenBank/DDBJ databases">
        <authorList>
            <person name="Wang Y."/>
            <person name="White M."/>
            <person name="Kvist S."/>
            <person name="Moncalvo J.-M."/>
        </authorList>
    </citation>
    <scope>NUCLEOTIDE SEQUENCE [LARGE SCALE GENOMIC DNA]</scope>
    <source>
        <strain evidence="11">COL-18-3</strain>
    </source>
</reference>
<dbReference type="PANTHER" id="PTHR12219:SF8">
    <property type="entry name" value="NADH DEHYDROGENASE [UBIQUINONE] IRON-SULFUR PROTEIN 4, MITOCHONDRIAL"/>
    <property type="match status" value="1"/>
</dbReference>
<evidence type="ECO:0000313" key="11">
    <source>
        <dbReference type="Proteomes" id="UP000188320"/>
    </source>
</evidence>
<dbReference type="GO" id="GO:0022900">
    <property type="term" value="P:electron transport chain"/>
    <property type="evidence" value="ECO:0007669"/>
    <property type="project" value="InterPro"/>
</dbReference>
<evidence type="ECO:0000256" key="4">
    <source>
        <dbReference type="ARBA" id="ARBA00022792"/>
    </source>
</evidence>
<comment type="similarity">
    <text evidence="1 9">Belongs to the complex I NDUFS4 subunit family.</text>
</comment>
<dbReference type="GO" id="GO:0005743">
    <property type="term" value="C:mitochondrial inner membrane"/>
    <property type="evidence" value="ECO:0007669"/>
    <property type="project" value="UniProtKB-SubCell"/>
</dbReference>
<keyword evidence="2 9" id="KW-0813">Transport</keyword>
<keyword evidence="3 9" id="KW-0679">Respiratory chain</keyword>
<dbReference type="Pfam" id="PF04800">
    <property type="entry name" value="NDUS4"/>
    <property type="match status" value="1"/>
</dbReference>
<evidence type="ECO:0000256" key="5">
    <source>
        <dbReference type="ARBA" id="ARBA00022946"/>
    </source>
</evidence>
<dbReference type="InterPro" id="IPR006885">
    <property type="entry name" value="NADH_UbQ_FeS_4_mit-like"/>
</dbReference>
<evidence type="ECO:0000256" key="9">
    <source>
        <dbReference type="RuleBase" id="RU367010"/>
    </source>
</evidence>
<proteinExistence type="inferred from homology"/>
<dbReference type="AlphaFoldDB" id="A0A1R1PKD1"/>
<name>A0A1R1PKD1_ZANCU</name>
<dbReference type="OrthoDB" id="3089at2759"/>
<keyword evidence="11" id="KW-1185">Reference proteome</keyword>
<organism evidence="10 11">
    <name type="scientific">Zancudomyces culisetae</name>
    <name type="common">Gut fungus</name>
    <name type="synonym">Smittium culisetae</name>
    <dbReference type="NCBI Taxonomy" id="1213189"/>
    <lineage>
        <taxon>Eukaryota</taxon>
        <taxon>Fungi</taxon>
        <taxon>Fungi incertae sedis</taxon>
        <taxon>Zoopagomycota</taxon>
        <taxon>Kickxellomycotina</taxon>
        <taxon>Harpellomycetes</taxon>
        <taxon>Harpellales</taxon>
        <taxon>Legeriomycetaceae</taxon>
        <taxon>Zancudomyces</taxon>
    </lineage>
</organism>
<evidence type="ECO:0000256" key="7">
    <source>
        <dbReference type="ARBA" id="ARBA00023128"/>
    </source>
</evidence>
<gene>
    <name evidence="10" type="ORF">AX774_g5137</name>
</gene>